<organism evidence="2 3">
    <name type="scientific">Hoeflea halophila</name>
    <dbReference type="NCBI Taxonomy" id="714899"/>
    <lineage>
        <taxon>Bacteria</taxon>
        <taxon>Pseudomonadati</taxon>
        <taxon>Pseudomonadota</taxon>
        <taxon>Alphaproteobacteria</taxon>
        <taxon>Hyphomicrobiales</taxon>
        <taxon>Rhizobiaceae</taxon>
        <taxon>Hoeflea</taxon>
    </lineage>
</organism>
<feature type="transmembrane region" description="Helical" evidence="1">
    <location>
        <begin position="358"/>
        <end position="375"/>
    </location>
</feature>
<gene>
    <name evidence="2" type="ORF">SAMN05877838_3448</name>
</gene>
<dbReference type="SUPFAM" id="SSF82714">
    <property type="entry name" value="Multidrug efflux transporter AcrB TolC docking domain, DN and DC subdomains"/>
    <property type="match status" value="2"/>
</dbReference>
<feature type="transmembrane region" description="Helical" evidence="1">
    <location>
        <begin position="519"/>
        <end position="537"/>
    </location>
</feature>
<feature type="transmembrane region" description="Helical" evidence="1">
    <location>
        <begin position="457"/>
        <end position="479"/>
    </location>
</feature>
<feature type="transmembrane region" description="Helical" evidence="1">
    <location>
        <begin position="332"/>
        <end position="351"/>
    </location>
</feature>
<dbReference type="RefSeq" id="WP_097108990.1">
    <property type="nucleotide sequence ID" value="NZ_OCPC01000005.1"/>
</dbReference>
<accession>A0A286IEM3</accession>
<dbReference type="GO" id="GO:0005886">
    <property type="term" value="C:plasma membrane"/>
    <property type="evidence" value="ECO:0007669"/>
    <property type="project" value="TreeGrafter"/>
</dbReference>
<evidence type="ECO:0000313" key="3">
    <source>
        <dbReference type="Proteomes" id="UP000219465"/>
    </source>
</evidence>
<name>A0A286IEM3_9HYPH</name>
<dbReference type="OrthoDB" id="9806532at2"/>
<sequence length="1097" mass="118219">MNFSAWAIRNPIAPILGFALLTIVGIQSFFTLPITRFPNIDVPLVSITVVQSGAAPSEMEAQVTKEIEDAVAGINGVDDIGSTVSDGISNTTVIFRMEVPTDQAVQDVKDAIDGVRGDLPASVEEPIVTRVDVEGQAIMTFAVHAPDMTLEEASWFVDDTIKRALQGQRGVGKVDRHGGADREIRVELDPARLDSYGITAADVNRQLRATNANLGGGRGEVGAREQVIRTLGDAQDAASLEQTTIALPNGRFVRLGELGTVQDTYEELRSFGRYNGDQVVSFAVFRSKGASEISVFEVVNETLDEIRAEYPNVELVPVDDTVFFTYGNYESALHTLVEGALLAVLVVFLFLRNWRATLIAAVALPLSAIPTFYVMELLGFSLNLVSLLAITLATGILVDDAIVEVENISRHIRMGKSPYRASVEAADEIGLAVIATTFTIIAVFVPVSFMPGIPGQYFIQFGMTVAVAVMFSLLVARLITPMMAAYLMRDSDAHEEAEGGGPVMRAYTWLISKTLRWKYTTLLAAIGSLVVAVYFLMQVPGSFLPPDDVSRVSISVELPPGATLEDTDRTTEAMRQIIAGIDDVENVFVLGGSSPKGEVDIRRASISVLLEKIEHSIVKTVVNGLADAVPFVSDSLPRMEVLGRVRSQAEIEAEIFEKLAVVPDIRAYKLNDRGERDLTYNVISNDDAAIDRAVAILEPKLKAEKVLSSVSVSGSLPRPEVQIRPRTEEAARLGVTTAQIAETVRVATIGDVDAALAKISLDNRQIPIRVQLDPVYRADIDRIGNLRVATSKGVSVPLKTVADIIITQGPSTINRFNRERQATIGASLPIGVALDTAKNRFNEIVATTELPAGVQVLEAGDAEVQAEMQESFLNAMLMGLMLVLTVLILLFKDVIQPFTILFSLPLAIGGVAAGLILTNNAMSMPVLIGILMLMGIVTKNAILLVDFAVELIRSGRERVGAMIEAGQKRARPIVMTSIAMSAGMLPSALGVGEGGSFRAPMAIAVIGGIIVSTVLSLVVVPSFFLIMDDLSRLLSRIFSRFVGPKEEEIEVLEPEAMTVAIGENSEEIAELRERLAQLESQAGGNRPKLVVTHQAAE</sequence>
<protein>
    <submittedName>
        <fullName evidence="2">Multidrug efflux pump subunit AcrB</fullName>
    </submittedName>
</protein>
<reference evidence="3" key="1">
    <citation type="submission" date="2017-08" db="EMBL/GenBank/DDBJ databases">
        <authorList>
            <person name="Varghese N."/>
            <person name="Submissions S."/>
        </authorList>
    </citation>
    <scope>NUCLEOTIDE SEQUENCE [LARGE SCALE GENOMIC DNA]</scope>
    <source>
        <strain evidence="3">KCTC 23107</strain>
    </source>
</reference>
<keyword evidence="1" id="KW-1133">Transmembrane helix</keyword>
<feature type="transmembrane region" description="Helical" evidence="1">
    <location>
        <begin position="387"/>
        <end position="408"/>
    </location>
</feature>
<dbReference type="EMBL" id="OCPC01000005">
    <property type="protein sequence ID" value="SOE18521.1"/>
    <property type="molecule type" value="Genomic_DNA"/>
</dbReference>
<dbReference type="InterPro" id="IPR027463">
    <property type="entry name" value="AcrB_DN_DC_subdom"/>
</dbReference>
<feature type="transmembrane region" description="Helical" evidence="1">
    <location>
        <begin position="898"/>
        <end position="918"/>
    </location>
</feature>
<feature type="transmembrane region" description="Helical" evidence="1">
    <location>
        <begin position="12"/>
        <end position="30"/>
    </location>
</feature>
<dbReference type="PANTHER" id="PTHR32063:SF77">
    <property type="entry name" value="ACR FAMILY TRANSPORT PROTEIN"/>
    <property type="match status" value="1"/>
</dbReference>
<dbReference type="GO" id="GO:0042910">
    <property type="term" value="F:xenobiotic transmembrane transporter activity"/>
    <property type="evidence" value="ECO:0007669"/>
    <property type="project" value="TreeGrafter"/>
</dbReference>
<dbReference type="PRINTS" id="PR00702">
    <property type="entry name" value="ACRIFLAVINRP"/>
</dbReference>
<evidence type="ECO:0000256" key="1">
    <source>
        <dbReference type="SAM" id="Phobius"/>
    </source>
</evidence>
<dbReference type="SUPFAM" id="SSF82866">
    <property type="entry name" value="Multidrug efflux transporter AcrB transmembrane domain"/>
    <property type="match status" value="2"/>
</dbReference>
<dbReference type="InterPro" id="IPR001036">
    <property type="entry name" value="Acrflvin-R"/>
</dbReference>
<feature type="transmembrane region" description="Helical" evidence="1">
    <location>
        <begin position="970"/>
        <end position="989"/>
    </location>
</feature>
<feature type="transmembrane region" description="Helical" evidence="1">
    <location>
        <begin position="924"/>
        <end position="949"/>
    </location>
</feature>
<keyword evidence="1" id="KW-0472">Membrane</keyword>
<feature type="transmembrane region" description="Helical" evidence="1">
    <location>
        <begin position="872"/>
        <end position="891"/>
    </location>
</feature>
<dbReference type="PANTHER" id="PTHR32063">
    <property type="match status" value="1"/>
</dbReference>
<dbReference type="Proteomes" id="UP000219465">
    <property type="component" value="Unassembled WGS sequence"/>
</dbReference>
<dbReference type="Gene3D" id="3.30.70.1320">
    <property type="entry name" value="Multidrug efflux transporter AcrB pore domain like"/>
    <property type="match status" value="1"/>
</dbReference>
<dbReference type="Gene3D" id="1.20.1640.10">
    <property type="entry name" value="Multidrug efflux transporter AcrB transmembrane domain"/>
    <property type="match status" value="2"/>
</dbReference>
<keyword evidence="3" id="KW-1185">Reference proteome</keyword>
<dbReference type="Gene3D" id="3.30.70.1440">
    <property type="entry name" value="Multidrug efflux transporter AcrB pore domain"/>
    <property type="match status" value="1"/>
</dbReference>
<feature type="transmembrane region" description="Helical" evidence="1">
    <location>
        <begin position="1001"/>
        <end position="1026"/>
    </location>
</feature>
<dbReference type="AlphaFoldDB" id="A0A286IEM3"/>
<feature type="transmembrane region" description="Helical" evidence="1">
    <location>
        <begin position="429"/>
        <end position="451"/>
    </location>
</feature>
<evidence type="ECO:0000313" key="2">
    <source>
        <dbReference type="EMBL" id="SOE18521.1"/>
    </source>
</evidence>
<keyword evidence="1" id="KW-0812">Transmembrane</keyword>
<dbReference type="Gene3D" id="3.30.70.1430">
    <property type="entry name" value="Multidrug efflux transporter AcrB pore domain"/>
    <property type="match status" value="2"/>
</dbReference>
<dbReference type="Gene3D" id="3.30.2090.10">
    <property type="entry name" value="Multidrug efflux transporter AcrB TolC docking domain, DN and DC subdomains"/>
    <property type="match status" value="2"/>
</dbReference>
<dbReference type="SUPFAM" id="SSF82693">
    <property type="entry name" value="Multidrug efflux transporter AcrB pore domain, PN1, PN2, PC1 and PC2 subdomains"/>
    <property type="match status" value="3"/>
</dbReference>
<proteinExistence type="predicted"/>
<dbReference type="Pfam" id="PF00873">
    <property type="entry name" value="ACR_tran"/>
    <property type="match status" value="1"/>
</dbReference>